<reference evidence="2 3" key="1">
    <citation type="submission" date="2020-08" db="EMBL/GenBank/DDBJ databases">
        <title>Sequencing the genomes of 1000 actinobacteria strains.</title>
        <authorList>
            <person name="Klenk H.-P."/>
        </authorList>
    </citation>
    <scope>NUCLEOTIDE SEQUENCE [LARGE SCALE GENOMIC DNA]</scope>
    <source>
        <strain evidence="2 3">DSM 46659</strain>
    </source>
</reference>
<keyword evidence="1" id="KW-0812">Transmembrane</keyword>
<keyword evidence="1" id="KW-0472">Membrane</keyword>
<evidence type="ECO:0000313" key="2">
    <source>
        <dbReference type="EMBL" id="MBB6174724.1"/>
    </source>
</evidence>
<feature type="transmembrane region" description="Helical" evidence="1">
    <location>
        <begin position="75"/>
        <end position="95"/>
    </location>
</feature>
<dbReference type="AlphaFoldDB" id="A0A7X0D962"/>
<gene>
    <name evidence="2" type="ORF">HNR23_004784</name>
</gene>
<organism evidence="2 3">
    <name type="scientific">Nocardiopsis mwathae</name>
    <dbReference type="NCBI Taxonomy" id="1472723"/>
    <lineage>
        <taxon>Bacteria</taxon>
        <taxon>Bacillati</taxon>
        <taxon>Actinomycetota</taxon>
        <taxon>Actinomycetes</taxon>
        <taxon>Streptosporangiales</taxon>
        <taxon>Nocardiopsidaceae</taxon>
        <taxon>Nocardiopsis</taxon>
    </lineage>
</organism>
<protein>
    <submittedName>
        <fullName evidence="2">ABC-type transport system involved in multi-copper enzyme maturation permease subunit</fullName>
    </submittedName>
</protein>
<comment type="caution">
    <text evidence="2">The sequence shown here is derived from an EMBL/GenBank/DDBJ whole genome shotgun (WGS) entry which is preliminary data.</text>
</comment>
<dbReference type="RefSeq" id="WP_184078933.1">
    <property type="nucleotide sequence ID" value="NZ_JACHDS010000001.1"/>
</dbReference>
<feature type="transmembrane region" description="Helical" evidence="1">
    <location>
        <begin position="239"/>
        <end position="265"/>
    </location>
</feature>
<name>A0A7X0D962_9ACTN</name>
<dbReference type="EMBL" id="JACHDS010000001">
    <property type="protein sequence ID" value="MBB6174724.1"/>
    <property type="molecule type" value="Genomic_DNA"/>
</dbReference>
<feature type="transmembrane region" description="Helical" evidence="1">
    <location>
        <begin position="34"/>
        <end position="55"/>
    </location>
</feature>
<feature type="transmembrane region" description="Helical" evidence="1">
    <location>
        <begin position="191"/>
        <end position="211"/>
    </location>
</feature>
<keyword evidence="1" id="KW-1133">Transmembrane helix</keyword>
<proteinExistence type="predicted"/>
<feature type="transmembrane region" description="Helical" evidence="1">
    <location>
        <begin position="116"/>
        <end position="142"/>
    </location>
</feature>
<evidence type="ECO:0000256" key="1">
    <source>
        <dbReference type="SAM" id="Phobius"/>
    </source>
</evidence>
<feature type="transmembrane region" description="Helical" evidence="1">
    <location>
        <begin position="162"/>
        <end position="184"/>
    </location>
</feature>
<evidence type="ECO:0000313" key="3">
    <source>
        <dbReference type="Proteomes" id="UP000546642"/>
    </source>
</evidence>
<dbReference type="Proteomes" id="UP000546642">
    <property type="component" value="Unassembled WGS sequence"/>
</dbReference>
<keyword evidence="3" id="KW-1185">Reference proteome</keyword>
<sequence length="271" mass="27800">MTTRTGQELDQARLSWGGIVRSEWLKLWTLPQTAVLYAVAALVTVGFGFAAVVVAKVDAEGGTPPLEMLVDPTHLTLSGVGLAQVAIAALGVLAVSSEYGTGLIRSTLAAAPRRGGLLMAKALVLGVSTLLVMVPVALAAFLLTRPGLEDVLGVGWPMDATVVRALVGTGVYLAGIALLGLALGTIVRSSAGGITLMFGVLFLLPLLPMALPRTMAEKAAAFLPTSAGSQLMKVPAPDAVLGLGSSAVVFGCYVAVALGVAYVLLRRRDTR</sequence>
<accession>A0A7X0D962</accession>